<sequence>MTATHPDALAVPADLETPSLVVDLDVLERNLDEMANLCRGHGVELLPHAKTHRVPQIGLLQIARGADGLCVAKLGEAEAFADAGVSRMTVGYPVVGRDKALRARRLAERVDLTLGVDSVDGARSIGEVFAQDGREIKLILIVDSGLGRVGVQPGEAAMATRLINEVPGVRVTGVMTHEGWVYAAPDRADLHARSQAAAALMVGAAESIRADGTPLPTVSLGASASARLAAGMPGVTQIRPGIYAFNDLGQIALGNATTQTCAVRVLATVVSHPDPRRACIDAGSKALSQDGLPAAAHLGRYPGHGLLVGLPGWRIERLSEEHGWLRWHGPGEPTPLRVGQRVQVVPNHVCTVFSSLNEATAVRQGEVEATWTTIGPGASR</sequence>
<dbReference type="SUPFAM" id="SSF51419">
    <property type="entry name" value="PLP-binding barrel"/>
    <property type="match status" value="1"/>
</dbReference>
<evidence type="ECO:0000256" key="2">
    <source>
        <dbReference type="ARBA" id="ARBA00023239"/>
    </source>
</evidence>
<keyword evidence="5" id="KW-1185">Reference proteome</keyword>
<dbReference type="Pfam" id="PF14031">
    <property type="entry name" value="D-ser_dehydrat"/>
    <property type="match status" value="1"/>
</dbReference>
<dbReference type="InterPro" id="IPR029066">
    <property type="entry name" value="PLP-binding_barrel"/>
</dbReference>
<dbReference type="STRING" id="227316.GA0070604_2859"/>
<name>A0A1C6UIM5_9ACTN</name>
<reference evidence="5" key="1">
    <citation type="submission" date="2016-06" db="EMBL/GenBank/DDBJ databases">
        <authorList>
            <person name="Varghese N."/>
            <person name="Submissions Spin"/>
        </authorList>
    </citation>
    <scope>NUCLEOTIDE SEQUENCE [LARGE SCALE GENOMIC DNA]</scope>
    <source>
        <strain evidence="5">DSM 44814</strain>
    </source>
</reference>
<dbReference type="InterPro" id="IPR026956">
    <property type="entry name" value="D-ser_dehydrat-like_dom"/>
</dbReference>
<dbReference type="SMART" id="SM01119">
    <property type="entry name" value="D-ser_dehydrat"/>
    <property type="match status" value="1"/>
</dbReference>
<dbReference type="EMBL" id="FMHY01000002">
    <property type="protein sequence ID" value="SCL53814.1"/>
    <property type="molecule type" value="Genomic_DNA"/>
</dbReference>
<dbReference type="InterPro" id="IPR042208">
    <property type="entry name" value="D-ser_dehydrat-like_sf"/>
</dbReference>
<evidence type="ECO:0000256" key="1">
    <source>
        <dbReference type="ARBA" id="ARBA00005323"/>
    </source>
</evidence>
<dbReference type="InterPro" id="IPR051466">
    <property type="entry name" value="D-amino_acid_metab_enzyme"/>
</dbReference>
<dbReference type="Gene3D" id="2.40.37.20">
    <property type="entry name" value="D-serine dehydratase-like domain"/>
    <property type="match status" value="1"/>
</dbReference>
<dbReference type="GO" id="GO:0036088">
    <property type="term" value="P:D-serine catabolic process"/>
    <property type="evidence" value="ECO:0007669"/>
    <property type="project" value="TreeGrafter"/>
</dbReference>
<dbReference type="PANTHER" id="PTHR28004">
    <property type="entry name" value="ZGC:162816-RELATED"/>
    <property type="match status" value="1"/>
</dbReference>
<evidence type="ECO:0000259" key="3">
    <source>
        <dbReference type="SMART" id="SM01119"/>
    </source>
</evidence>
<evidence type="ECO:0000313" key="4">
    <source>
        <dbReference type="EMBL" id="SCL53814.1"/>
    </source>
</evidence>
<organism evidence="4 5">
    <name type="scientific">Micromonospora eburnea</name>
    <dbReference type="NCBI Taxonomy" id="227316"/>
    <lineage>
        <taxon>Bacteria</taxon>
        <taxon>Bacillati</taxon>
        <taxon>Actinomycetota</taxon>
        <taxon>Actinomycetes</taxon>
        <taxon>Micromonosporales</taxon>
        <taxon>Micromonosporaceae</taxon>
        <taxon>Micromonospora</taxon>
    </lineage>
</organism>
<dbReference type="Proteomes" id="UP000199696">
    <property type="component" value="Unassembled WGS sequence"/>
</dbReference>
<keyword evidence="2" id="KW-0456">Lyase</keyword>
<feature type="domain" description="D-serine dehydratase-like" evidence="3">
    <location>
        <begin position="262"/>
        <end position="363"/>
    </location>
</feature>
<proteinExistence type="inferred from homology"/>
<dbReference type="GO" id="GO:0008721">
    <property type="term" value="F:D-serine ammonia-lyase activity"/>
    <property type="evidence" value="ECO:0007669"/>
    <property type="project" value="TreeGrafter"/>
</dbReference>
<comment type="similarity">
    <text evidence="1">Belongs to the DSD1 family.</text>
</comment>
<dbReference type="RefSeq" id="WP_091118387.1">
    <property type="nucleotide sequence ID" value="NZ_FMHY01000002.1"/>
</dbReference>
<dbReference type="Gene3D" id="3.20.20.10">
    <property type="entry name" value="Alanine racemase"/>
    <property type="match status" value="1"/>
</dbReference>
<protein>
    <submittedName>
        <fullName evidence="4">D-serine deaminase, pyridoxal phosphate-dependent</fullName>
    </submittedName>
</protein>
<evidence type="ECO:0000313" key="5">
    <source>
        <dbReference type="Proteomes" id="UP000199696"/>
    </source>
</evidence>
<gene>
    <name evidence="4" type="ORF">GA0070604_2859</name>
</gene>
<accession>A0A1C6UIM5</accession>
<dbReference type="OrthoDB" id="9811417at2"/>
<dbReference type="AlphaFoldDB" id="A0A1C6UIM5"/>
<dbReference type="Pfam" id="PF01168">
    <property type="entry name" value="Ala_racemase_N"/>
    <property type="match status" value="1"/>
</dbReference>
<dbReference type="PANTHER" id="PTHR28004:SF2">
    <property type="entry name" value="D-SERINE DEHYDRATASE"/>
    <property type="match status" value="1"/>
</dbReference>
<dbReference type="InterPro" id="IPR001608">
    <property type="entry name" value="Ala_racemase_N"/>
</dbReference>